<dbReference type="PANTHER" id="PTHR22642:SF2">
    <property type="entry name" value="PROTEIN LONG AFTER FAR-RED 3"/>
    <property type="match status" value="1"/>
</dbReference>
<feature type="domain" description="Amidohydrolase 3" evidence="2">
    <location>
        <begin position="409"/>
        <end position="577"/>
    </location>
</feature>
<reference evidence="3 4" key="1">
    <citation type="journal article" date="2019" name="Int. J. Syst. Evol. Microbiol.">
        <title>The Global Catalogue of Microorganisms (GCM) 10K type strain sequencing project: providing services to taxonomists for standard genome sequencing and annotation.</title>
        <authorList>
            <consortium name="The Broad Institute Genomics Platform"/>
            <consortium name="The Broad Institute Genome Sequencing Center for Infectious Disease"/>
            <person name="Wu L."/>
            <person name="Ma J."/>
        </authorList>
    </citation>
    <scope>NUCLEOTIDE SEQUENCE [LARGE SCALE GENOMIC DNA]</scope>
    <source>
        <strain evidence="3 4">JCM 15914</strain>
    </source>
</reference>
<dbReference type="InterPro" id="IPR013108">
    <property type="entry name" value="Amidohydro_3"/>
</dbReference>
<accession>A0ABN2Y2U9</accession>
<organism evidence="3 4">
    <name type="scientific">Kocuria atrinae</name>
    <dbReference type="NCBI Taxonomy" id="592377"/>
    <lineage>
        <taxon>Bacteria</taxon>
        <taxon>Bacillati</taxon>
        <taxon>Actinomycetota</taxon>
        <taxon>Actinomycetes</taxon>
        <taxon>Micrococcales</taxon>
        <taxon>Micrococcaceae</taxon>
        <taxon>Kocuria</taxon>
    </lineage>
</organism>
<evidence type="ECO:0000256" key="1">
    <source>
        <dbReference type="SAM" id="MobiDB-lite"/>
    </source>
</evidence>
<dbReference type="InterPro" id="IPR033932">
    <property type="entry name" value="YtcJ-like"/>
</dbReference>
<protein>
    <submittedName>
        <fullName evidence="3">Amidohydrolase</fullName>
    </submittedName>
</protein>
<evidence type="ECO:0000259" key="2">
    <source>
        <dbReference type="Pfam" id="PF07969"/>
    </source>
</evidence>
<feature type="region of interest" description="Disordered" evidence="1">
    <location>
        <begin position="366"/>
        <end position="402"/>
    </location>
</feature>
<dbReference type="Proteomes" id="UP001500166">
    <property type="component" value="Unassembled WGS sequence"/>
</dbReference>
<dbReference type="SUPFAM" id="SSF51556">
    <property type="entry name" value="Metallo-dependent hydrolases"/>
    <property type="match status" value="1"/>
</dbReference>
<dbReference type="Gene3D" id="3.10.310.70">
    <property type="match status" value="1"/>
</dbReference>
<keyword evidence="4" id="KW-1185">Reference proteome</keyword>
<feature type="compositionally biased region" description="Basic and acidic residues" evidence="1">
    <location>
        <begin position="378"/>
        <end position="402"/>
    </location>
</feature>
<feature type="domain" description="Amidohydrolase 3" evidence="2">
    <location>
        <begin position="56"/>
        <end position="363"/>
    </location>
</feature>
<dbReference type="InterPro" id="IPR011059">
    <property type="entry name" value="Metal-dep_hydrolase_composite"/>
</dbReference>
<gene>
    <name evidence="3" type="ORF">GCM10009824_23150</name>
</gene>
<dbReference type="InterPro" id="IPR032466">
    <property type="entry name" value="Metal_Hydrolase"/>
</dbReference>
<name>A0ABN2Y2U9_9MICC</name>
<dbReference type="CDD" id="cd01300">
    <property type="entry name" value="YtcJ_like"/>
    <property type="match status" value="1"/>
</dbReference>
<dbReference type="Pfam" id="PF07969">
    <property type="entry name" value="Amidohydro_3"/>
    <property type="match status" value="2"/>
</dbReference>
<comment type="caution">
    <text evidence="3">The sequence shown here is derived from an EMBL/GenBank/DDBJ whole genome shotgun (WGS) entry which is preliminary data.</text>
</comment>
<dbReference type="Gene3D" id="3.20.20.140">
    <property type="entry name" value="Metal-dependent hydrolases"/>
    <property type="match status" value="1"/>
</dbReference>
<evidence type="ECO:0000313" key="3">
    <source>
        <dbReference type="EMBL" id="GAA2120961.1"/>
    </source>
</evidence>
<dbReference type="SUPFAM" id="SSF51338">
    <property type="entry name" value="Composite domain of metallo-dependent hydrolases"/>
    <property type="match status" value="1"/>
</dbReference>
<proteinExistence type="predicted"/>
<dbReference type="PANTHER" id="PTHR22642">
    <property type="entry name" value="IMIDAZOLONEPROPIONASE"/>
    <property type="match status" value="1"/>
</dbReference>
<dbReference type="RefSeq" id="WP_344225183.1">
    <property type="nucleotide sequence ID" value="NZ_BAAAQA010000025.1"/>
</dbReference>
<sequence>MTERPTRNLTVINAVVYDPGSAYETAPRGVVVNDGVITYVGSSEQARERSAPDAPVIDAGGRFLMPGLIESHGHPGMYAKSLLQVDCRPAVTGTVEGIVEALGEAAEHAEAGEWIAGWGYDEHRMDGPGPTLEDLDRASPNNPVFLRRTCAHMALVNTAALELIGITDETPDPSGGCIVRDPESGRATGLLQEKAMSLIDLPTDTPEGMTEGMRLALDDLASKGVTAVHDMSSGPTEMGVYQTLLAEGSLSVRFRPWYFALAQGEFPGSYDAVLGTGLRSGFGNDMLRYQGLKFVLDGSVGGRTAAVAEPFEGSSSRGILYYDTSEIEPLVAKAVAAGQRVAVHGIGERAVTQALDLIEAGGRDAAAISGGDGSSEAEPGHTDQRETTAQEHHDSTDHDAQEHYDTVVRSRRHRVEHCGLPNEEELDRLRDGNIIAAASTAFLYELGDSYLNNLGPDRIARTYPMRTFIDHGIEAPINSDFPVTTPNPWLGVYAAVARRTSSGRLLDTVQNISVAEAIAAFTTVAARASFEEDRLGRIAEGYLGDLVLMDRDPFSVETEDLKDLRPVLTVCDGRVVYHAEGESND</sequence>
<dbReference type="EMBL" id="BAAAQA010000025">
    <property type="protein sequence ID" value="GAA2120961.1"/>
    <property type="molecule type" value="Genomic_DNA"/>
</dbReference>
<dbReference type="Gene3D" id="2.30.40.10">
    <property type="entry name" value="Urease, subunit C, domain 1"/>
    <property type="match status" value="1"/>
</dbReference>
<evidence type="ECO:0000313" key="4">
    <source>
        <dbReference type="Proteomes" id="UP001500166"/>
    </source>
</evidence>